<dbReference type="SUPFAM" id="SSF47473">
    <property type="entry name" value="EF-hand"/>
    <property type="match status" value="1"/>
</dbReference>
<name>F0Y4W4_AURAN</name>
<evidence type="ECO:0000256" key="6">
    <source>
        <dbReference type="ARBA" id="ARBA00023004"/>
    </source>
</evidence>
<dbReference type="CDD" id="cd17039">
    <property type="entry name" value="Ubl_ubiquitin_like"/>
    <property type="match status" value="1"/>
</dbReference>
<dbReference type="PROSITE" id="PS50222">
    <property type="entry name" value="EF_HAND_2"/>
    <property type="match status" value="3"/>
</dbReference>
<keyword evidence="7" id="KW-0862">Zinc</keyword>
<protein>
    <submittedName>
        <fullName evidence="14">Uncharacterized protein</fullName>
    </submittedName>
</protein>
<keyword evidence="7" id="KW-0863">Zinc-finger</keyword>
<evidence type="ECO:0000256" key="1">
    <source>
        <dbReference type="ARBA" id="ARBA00005896"/>
    </source>
</evidence>
<dbReference type="PANTHER" id="PTHR43779">
    <property type="entry name" value="DIOXYGENASE RV0097-RELATED"/>
    <property type="match status" value="1"/>
</dbReference>
<reference evidence="14 15" key="1">
    <citation type="journal article" date="2011" name="Proc. Natl. Acad. Sci. U.S.A.">
        <title>Niche of harmful alga Aureococcus anophagefferens revealed through ecogenomics.</title>
        <authorList>
            <person name="Gobler C.J."/>
            <person name="Berry D.L."/>
            <person name="Dyhrman S.T."/>
            <person name="Wilhelm S.W."/>
            <person name="Salamov A."/>
            <person name="Lobanov A.V."/>
            <person name="Zhang Y."/>
            <person name="Collier J.L."/>
            <person name="Wurch L.L."/>
            <person name="Kustka A.B."/>
            <person name="Dill B.D."/>
            <person name="Shah M."/>
            <person name="VerBerkmoes N.C."/>
            <person name="Kuo A."/>
            <person name="Terry A."/>
            <person name="Pangilinan J."/>
            <person name="Lindquist E.A."/>
            <person name="Lucas S."/>
            <person name="Paulsen I.T."/>
            <person name="Hattenrath-Lehmann T.K."/>
            <person name="Talmage S.C."/>
            <person name="Walker E.A."/>
            <person name="Koch F."/>
            <person name="Burson A.M."/>
            <person name="Marcoval M.A."/>
            <person name="Tang Y.Z."/>
            <person name="Lecleir G.R."/>
            <person name="Coyne K.J."/>
            <person name="Berg G.M."/>
            <person name="Bertrand E.M."/>
            <person name="Saito M.A."/>
            <person name="Gladyshev V.N."/>
            <person name="Grigoriev I.V."/>
        </authorList>
    </citation>
    <scope>NUCLEOTIDE SEQUENCE [LARGE SCALE GENOMIC DNA]</scope>
    <source>
        <strain evidence="15">CCMP 1984</strain>
    </source>
</reference>
<dbReference type="SUPFAM" id="SSF117839">
    <property type="entry name" value="WWE domain"/>
    <property type="match status" value="1"/>
</dbReference>
<dbReference type="GO" id="GO:0005509">
    <property type="term" value="F:calcium ion binding"/>
    <property type="evidence" value="ECO:0007669"/>
    <property type="project" value="InterPro"/>
</dbReference>
<keyword evidence="5" id="KW-0560">Oxidoreductase</keyword>
<sequence length="1431" mass="149216">MAAIIRVLGLALAVHAARSDTCDGTCDARTINGSAACGLELLPWDGSFGATVATPMRDIVDAPCLHDAVRAAFAAHRLLRWSGEALAPDDELAFMKLLPHDGSPGAAHGPQGVAGVDAEKYARWRVPARDEILLQGEGFVPAGHHGVPEGHLSSGKPIKEWHTDGHYEAREPSIATSMYCVSVKPVGGDTLFMDARVIYDELDDAERGVFDCADIEYSRSPVSMHSSGYRALLEGESAASNVGSLYAEGAGRARAPGATHPAVWVLPDGDGRRSLPLAPMWIDKLNINGTTLAGDELQLLVAKVLARGERSLKTYAWTPGDFVVWDNRALLHSATPNDGFSPEGLRLLHRIRLAGNLAPASHALQGLASNPSAMTPQKMRQRGTDPAKMCAFFHRDGAGNWHPFSDAENALLERAHADGAPRCRLPTMGANPAGHRDFEVRFGANATSARMPAAPDTGMIQVNVENGNTRIVRRDAPAAPDPFGAAIQLTQDFASSSAMYGWMLRKKLSGWRRGAWQRRFYVLAPRSGALLYFTKGLHTREVQLCRSADPAAPQAKGTILLRNAMILPETVDDDRPHSFSIVVPGAEYHVSAHSAQLKEDWIKQLIKVARGEPLDPPAGAPAPAPPPAAAPAAAPPPPRDAAGPQATWLGVAGAMSFSSAGDRRGGATLPLGTPSGAVPLPAVPAAAASAAASGAASAAYAAMPPAAPPSYAAAPPPPVAAAPDPFASLPVPTLDPAPPPPAPAYAPPPNPYAAPPDADAPPPDAPPPDAPPPDAPPQLPSPLPSKPSTEDIAESFGAVLQVSGGDAAGSAAEEHSECPVCFDELHSRPCGVLLGDGGRRLCTHIVHLDCLKDLPSGRGTGKPLCPLCRRESGAIVPLPSLFAEPRRWFDLLDVEGDGRVEPDDVLATLKSQLPLDESALDDKWDEIWDHFDMDGTGTLSYDEFVDEERGLRAFLAKFDIGDRMAAAPPDAPRPPPPDITADKEKWFEYWDEDGSGALDEGEILRALVHSLELRGDRERVQNVADLVKAVLAACDLDGSGQINKAEFLAPRVGLGDVIVENLGFFATGGGGAAAPPAAPPAAPAPADAPANFDLTVRTNGGRAYSSRDLPPGTVTPDTTVGLLKDIVAQVHGETSVAHVKLINRGIALRDDAASLRDAGVREGDTLMLVVMQGAGAGRIGAAPAAAAPPAYGQQAPSYQQPQQPSYGQSSYGQSSYGQSSYGQSSYGQPPPSPYGQQAPSYQQPQQPSYGQSSYGQPSYGQPPPSPYGQQAPSYQQPSSYGAYGQQSSPYGAAPPPAFAPAPAPPPAPSPQGRCRVTVPANAGPGSVMTVRAPTGQTVRITVPAGHYAGSSFEFAYDAGGGAGAAAPPAPAYGGQQAAQRPMASGSLMRVVVPANAGPGSTLTVNVPGKGPHRIVVPAGCAPGQSFQFRVQ</sequence>
<dbReference type="InterPro" id="IPR001841">
    <property type="entry name" value="Znf_RING"/>
</dbReference>
<dbReference type="GeneID" id="20224114"/>
<evidence type="ECO:0000256" key="2">
    <source>
        <dbReference type="ARBA" id="ARBA00022723"/>
    </source>
</evidence>
<dbReference type="SUPFAM" id="SSF51197">
    <property type="entry name" value="Clavaminate synthase-like"/>
    <property type="match status" value="1"/>
</dbReference>
<dbReference type="SUPFAM" id="SSF57850">
    <property type="entry name" value="RING/U-box"/>
    <property type="match status" value="1"/>
</dbReference>
<dbReference type="PROSITE" id="PS50003">
    <property type="entry name" value="PH_DOMAIN"/>
    <property type="match status" value="1"/>
</dbReference>
<keyword evidence="2" id="KW-0479">Metal-binding</keyword>
<dbReference type="SUPFAM" id="SSF54236">
    <property type="entry name" value="Ubiquitin-like"/>
    <property type="match status" value="1"/>
</dbReference>
<dbReference type="PROSITE" id="PS00018">
    <property type="entry name" value="EF_HAND_1"/>
    <property type="match status" value="3"/>
</dbReference>
<dbReference type="InterPro" id="IPR011993">
    <property type="entry name" value="PH-like_dom_sf"/>
</dbReference>
<feature type="domain" description="EF-hand" evidence="13">
    <location>
        <begin position="919"/>
        <end position="954"/>
    </location>
</feature>
<dbReference type="InterPro" id="IPR037197">
    <property type="entry name" value="WWE_dom_sf"/>
</dbReference>
<evidence type="ECO:0000256" key="5">
    <source>
        <dbReference type="ARBA" id="ARBA00023002"/>
    </source>
</evidence>
<evidence type="ECO:0000259" key="10">
    <source>
        <dbReference type="PROSITE" id="PS50003"/>
    </source>
</evidence>
<feature type="compositionally biased region" description="Low complexity" evidence="8">
    <location>
        <begin position="1267"/>
        <end position="1281"/>
    </location>
</feature>
<comment type="similarity">
    <text evidence="1">Belongs to the TfdA dioxygenase family.</text>
</comment>
<dbReference type="Pfam" id="PF00240">
    <property type="entry name" value="ubiquitin"/>
    <property type="match status" value="1"/>
</dbReference>
<evidence type="ECO:0000256" key="3">
    <source>
        <dbReference type="ARBA" id="ARBA00022837"/>
    </source>
</evidence>
<dbReference type="InterPro" id="IPR029071">
    <property type="entry name" value="Ubiquitin-like_domsf"/>
</dbReference>
<proteinExistence type="inferred from homology"/>
<dbReference type="SMART" id="SM00233">
    <property type="entry name" value="PH"/>
    <property type="match status" value="1"/>
</dbReference>
<feature type="region of interest" description="Disordered" evidence="8">
    <location>
        <begin position="612"/>
        <end position="645"/>
    </location>
</feature>
<dbReference type="RefSeq" id="XP_009035924.1">
    <property type="nucleotide sequence ID" value="XM_009037676.1"/>
</dbReference>
<feature type="chain" id="PRO_5003262697" evidence="9">
    <location>
        <begin position="20"/>
        <end position="1431"/>
    </location>
</feature>
<dbReference type="InterPro" id="IPR013083">
    <property type="entry name" value="Znf_RING/FYVE/PHD"/>
</dbReference>
<feature type="compositionally biased region" description="Low complexity" evidence="8">
    <location>
        <begin position="1188"/>
        <end position="1227"/>
    </location>
</feature>
<dbReference type="PROSITE" id="PS50089">
    <property type="entry name" value="ZF_RING_2"/>
    <property type="match status" value="1"/>
</dbReference>
<dbReference type="Pfam" id="PF13499">
    <property type="entry name" value="EF-hand_7"/>
    <property type="match status" value="1"/>
</dbReference>
<dbReference type="SMART" id="SM00054">
    <property type="entry name" value="EFh"/>
    <property type="match status" value="4"/>
</dbReference>
<evidence type="ECO:0000259" key="12">
    <source>
        <dbReference type="PROSITE" id="PS50089"/>
    </source>
</evidence>
<dbReference type="GO" id="GO:0008270">
    <property type="term" value="F:zinc ion binding"/>
    <property type="evidence" value="ECO:0007669"/>
    <property type="project" value="UniProtKB-KW"/>
</dbReference>
<dbReference type="PRINTS" id="PR01217">
    <property type="entry name" value="PRICHEXTENSN"/>
</dbReference>
<dbReference type="Proteomes" id="UP000002729">
    <property type="component" value="Unassembled WGS sequence"/>
</dbReference>
<dbReference type="Pfam" id="PF00169">
    <property type="entry name" value="PH"/>
    <property type="match status" value="1"/>
</dbReference>
<dbReference type="InterPro" id="IPR003819">
    <property type="entry name" value="TauD/TfdA-like"/>
</dbReference>
<keyword evidence="15" id="KW-1185">Reference proteome</keyword>
<feature type="domain" description="EF-hand" evidence="13">
    <location>
        <begin position="880"/>
        <end position="915"/>
    </location>
</feature>
<feature type="region of interest" description="Disordered" evidence="8">
    <location>
        <begin position="726"/>
        <end position="790"/>
    </location>
</feature>
<dbReference type="GO" id="GO:0051213">
    <property type="term" value="F:dioxygenase activity"/>
    <property type="evidence" value="ECO:0007669"/>
    <property type="project" value="UniProtKB-KW"/>
</dbReference>
<feature type="domain" description="RING-type" evidence="12">
    <location>
        <begin position="818"/>
        <end position="869"/>
    </location>
</feature>
<keyword evidence="3" id="KW-0106">Calcium</keyword>
<dbReference type="Gene3D" id="2.30.29.30">
    <property type="entry name" value="Pleckstrin-homology domain (PH domain)/Phosphotyrosine-binding domain (PTB)"/>
    <property type="match status" value="1"/>
</dbReference>
<keyword evidence="6" id="KW-0408">Iron</keyword>
<dbReference type="EMBL" id="GL833125">
    <property type="protein sequence ID" value="EGB09898.1"/>
    <property type="molecule type" value="Genomic_DNA"/>
</dbReference>
<organism evidence="15">
    <name type="scientific">Aureococcus anophagefferens</name>
    <name type="common">Harmful bloom alga</name>
    <dbReference type="NCBI Taxonomy" id="44056"/>
    <lineage>
        <taxon>Eukaryota</taxon>
        <taxon>Sar</taxon>
        <taxon>Stramenopiles</taxon>
        <taxon>Ochrophyta</taxon>
        <taxon>Pelagophyceae</taxon>
        <taxon>Pelagomonadales</taxon>
        <taxon>Pelagomonadaceae</taxon>
        <taxon>Aureococcus</taxon>
    </lineage>
</organism>
<dbReference type="Pfam" id="PF02668">
    <property type="entry name" value="TauD"/>
    <property type="match status" value="1"/>
</dbReference>
<dbReference type="Gene3D" id="3.60.130.10">
    <property type="entry name" value="Clavaminate synthase-like"/>
    <property type="match status" value="1"/>
</dbReference>
<evidence type="ECO:0000259" key="13">
    <source>
        <dbReference type="PROSITE" id="PS50222"/>
    </source>
</evidence>
<feature type="domain" description="Ubiquitin-like" evidence="11">
    <location>
        <begin position="1092"/>
        <end position="1175"/>
    </location>
</feature>
<dbReference type="SUPFAM" id="SSF50729">
    <property type="entry name" value="PH domain-like"/>
    <property type="match status" value="1"/>
</dbReference>
<evidence type="ECO:0000313" key="15">
    <source>
        <dbReference type="Proteomes" id="UP000002729"/>
    </source>
</evidence>
<dbReference type="Gene3D" id="1.10.238.10">
    <property type="entry name" value="EF-hand"/>
    <property type="match status" value="2"/>
</dbReference>
<dbReference type="CDD" id="cd00821">
    <property type="entry name" value="PH"/>
    <property type="match status" value="1"/>
</dbReference>
<dbReference type="PROSITE" id="PS50053">
    <property type="entry name" value="UBIQUITIN_2"/>
    <property type="match status" value="1"/>
</dbReference>
<dbReference type="InParanoid" id="F0Y4W4"/>
<evidence type="ECO:0000256" key="7">
    <source>
        <dbReference type="PROSITE-ProRule" id="PRU00175"/>
    </source>
</evidence>
<feature type="compositionally biased region" description="Pro residues" evidence="8">
    <location>
        <begin position="614"/>
        <end position="639"/>
    </location>
</feature>
<gene>
    <name evidence="14" type="ORF">AURANDRAFT_62958</name>
</gene>
<dbReference type="Gene3D" id="3.10.20.90">
    <property type="entry name" value="Phosphatidylinositol 3-kinase Catalytic Subunit, Chain A, domain 1"/>
    <property type="match status" value="1"/>
</dbReference>
<accession>F0Y4W4</accession>
<feature type="compositionally biased region" description="Pro residues" evidence="8">
    <location>
        <begin position="733"/>
        <end position="785"/>
    </location>
</feature>
<dbReference type="Gene3D" id="3.30.40.10">
    <property type="entry name" value="Zinc/RING finger domain, C3HC4 (zinc finger)"/>
    <property type="match status" value="1"/>
</dbReference>
<dbReference type="InterPro" id="IPR001849">
    <property type="entry name" value="PH_domain"/>
</dbReference>
<evidence type="ECO:0000256" key="8">
    <source>
        <dbReference type="SAM" id="MobiDB-lite"/>
    </source>
</evidence>
<feature type="domain" description="EF-hand" evidence="13">
    <location>
        <begin position="978"/>
        <end position="1013"/>
    </location>
</feature>
<feature type="domain" description="PH" evidence="10">
    <location>
        <begin position="496"/>
        <end position="610"/>
    </location>
</feature>
<dbReference type="InterPro" id="IPR002048">
    <property type="entry name" value="EF_hand_dom"/>
</dbReference>
<feature type="signal peptide" evidence="9">
    <location>
        <begin position="1"/>
        <end position="19"/>
    </location>
</feature>
<feature type="compositionally biased region" description="Pro residues" evidence="8">
    <location>
        <begin position="1292"/>
        <end position="1309"/>
    </location>
</feature>
<dbReference type="SMART" id="SM00213">
    <property type="entry name" value="UBQ"/>
    <property type="match status" value="1"/>
</dbReference>
<evidence type="ECO:0000256" key="9">
    <source>
        <dbReference type="SAM" id="SignalP"/>
    </source>
</evidence>
<dbReference type="InterPro" id="IPR000626">
    <property type="entry name" value="Ubiquitin-like_dom"/>
</dbReference>
<dbReference type="OrthoDB" id="418675at2759"/>
<dbReference type="InterPro" id="IPR011992">
    <property type="entry name" value="EF-hand-dom_pair"/>
</dbReference>
<evidence type="ECO:0000259" key="11">
    <source>
        <dbReference type="PROSITE" id="PS50053"/>
    </source>
</evidence>
<dbReference type="InterPro" id="IPR042098">
    <property type="entry name" value="TauD-like_sf"/>
</dbReference>
<dbReference type="InterPro" id="IPR051178">
    <property type="entry name" value="TfdA_dioxygenase"/>
</dbReference>
<keyword evidence="9" id="KW-0732">Signal</keyword>
<feature type="compositionally biased region" description="Low complexity" evidence="8">
    <location>
        <begin position="1234"/>
        <end position="1259"/>
    </location>
</feature>
<dbReference type="KEGG" id="aaf:AURANDRAFT_62958"/>
<evidence type="ECO:0000256" key="4">
    <source>
        <dbReference type="ARBA" id="ARBA00022964"/>
    </source>
</evidence>
<feature type="region of interest" description="Disordered" evidence="8">
    <location>
        <begin position="1188"/>
        <end position="1322"/>
    </location>
</feature>
<evidence type="ECO:0000313" key="14">
    <source>
        <dbReference type="EMBL" id="EGB09898.1"/>
    </source>
</evidence>
<keyword evidence="4" id="KW-0223">Dioxygenase</keyword>
<dbReference type="InterPro" id="IPR018247">
    <property type="entry name" value="EF_Hand_1_Ca_BS"/>
</dbReference>
<dbReference type="PANTHER" id="PTHR43779:SF3">
    <property type="entry name" value="(3R)-3-[(CARBOXYMETHYL)AMINO]FATTY ACID OXYGENASE_DECARBOXYLASE"/>
    <property type="match status" value="1"/>
</dbReference>
<dbReference type="eggNOG" id="ENOG502S2K6">
    <property type="taxonomic scope" value="Eukaryota"/>
</dbReference>